<organism evidence="2 3">
    <name type="scientific">Vibrio chemaguriensis</name>
    <dbReference type="NCBI Taxonomy" id="2527672"/>
    <lineage>
        <taxon>Bacteria</taxon>
        <taxon>Pseudomonadati</taxon>
        <taxon>Pseudomonadota</taxon>
        <taxon>Gammaproteobacteria</taxon>
        <taxon>Vibrionales</taxon>
        <taxon>Vibrionaceae</taxon>
        <taxon>Vibrio</taxon>
    </lineage>
</organism>
<comment type="caution">
    <text evidence="2">The sequence shown here is derived from an EMBL/GenBank/DDBJ whole genome shotgun (WGS) entry which is preliminary data.</text>
</comment>
<evidence type="ECO:0008006" key="4">
    <source>
        <dbReference type="Google" id="ProtNLM"/>
    </source>
</evidence>
<keyword evidence="1" id="KW-0732">Signal</keyword>
<feature type="chain" id="PRO_5045382175" description="Zinc resistance-associated protein" evidence="1">
    <location>
        <begin position="24"/>
        <end position="138"/>
    </location>
</feature>
<accession>A0ABX1I0U3</accession>
<reference evidence="2 3" key="1">
    <citation type="journal article" date="2019" name="Curr. Microbiol.">
        <title>Vibrio chemaguriensis sp. nov., from Sundarbans, Bay of Bengal.</title>
        <authorList>
            <person name="Ghosh A."/>
            <person name="Bhadury P."/>
        </authorList>
    </citation>
    <scope>NUCLEOTIDE SEQUENCE [LARGE SCALE GENOMIC DNA]</scope>
    <source>
        <strain evidence="2 3">Iso1</strain>
    </source>
</reference>
<gene>
    <name evidence="2" type="ORF">EX191_17125</name>
</gene>
<evidence type="ECO:0000313" key="2">
    <source>
        <dbReference type="EMBL" id="NKJ69472.1"/>
    </source>
</evidence>
<dbReference type="Proteomes" id="UP000778757">
    <property type="component" value="Unassembled WGS sequence"/>
</dbReference>
<protein>
    <recommendedName>
        <fullName evidence="4">Zinc resistance-associated protein</fullName>
    </recommendedName>
</protein>
<dbReference type="EMBL" id="SHOE01000018">
    <property type="protein sequence ID" value="NKJ69472.1"/>
    <property type="molecule type" value="Genomic_DNA"/>
</dbReference>
<sequence length="138" mass="15555">MKTLITTIAVSAVLASTSIVASAHQENHGAQQGGMAMGMMSGDQMDVMHKHMHEMQSLMASIKQESDPEKLEQLLREHHNSMQEGMHMMMGGTSAQHAEMKIDERMNMMEQRMGMMNMMMEQMLESGEIHQQQSHGHK</sequence>
<evidence type="ECO:0000256" key="1">
    <source>
        <dbReference type="SAM" id="SignalP"/>
    </source>
</evidence>
<dbReference type="RefSeq" id="WP_193448087.1">
    <property type="nucleotide sequence ID" value="NZ_SHOE01000018.1"/>
</dbReference>
<proteinExistence type="predicted"/>
<keyword evidence="3" id="KW-1185">Reference proteome</keyword>
<evidence type="ECO:0000313" key="3">
    <source>
        <dbReference type="Proteomes" id="UP000778757"/>
    </source>
</evidence>
<feature type="signal peptide" evidence="1">
    <location>
        <begin position="1"/>
        <end position="23"/>
    </location>
</feature>
<name>A0ABX1I0U3_9VIBR</name>